<dbReference type="InterPro" id="IPR039977">
    <property type="entry name" value="Suv4-20/Set9"/>
</dbReference>
<dbReference type="InterPro" id="IPR046341">
    <property type="entry name" value="SET_dom_sf"/>
</dbReference>
<dbReference type="PANTHER" id="PTHR12977:SF4">
    <property type="entry name" value="HISTONE-LYSINE N-METHYLTRANSFERASE KMT5B"/>
    <property type="match status" value="1"/>
</dbReference>
<dbReference type="CDD" id="cd10524">
    <property type="entry name" value="SET_Suv4-20-like"/>
    <property type="match status" value="1"/>
</dbReference>
<dbReference type="SUPFAM" id="SSF82199">
    <property type="entry name" value="SET domain"/>
    <property type="match status" value="1"/>
</dbReference>
<dbReference type="GO" id="GO:0042799">
    <property type="term" value="F:histone H4K20 methyltransferase activity"/>
    <property type="evidence" value="ECO:0007669"/>
    <property type="project" value="TreeGrafter"/>
</dbReference>
<dbReference type="OrthoDB" id="6627536at2759"/>
<dbReference type="PROSITE" id="PS50280">
    <property type="entry name" value="SET"/>
    <property type="match status" value="1"/>
</dbReference>
<dbReference type="PANTHER" id="PTHR12977">
    <property type="entry name" value="SUPPRESSOR OF VARIEGATION 4-20-RELATED"/>
    <property type="match status" value="1"/>
</dbReference>
<dbReference type="SMART" id="SM00317">
    <property type="entry name" value="SET"/>
    <property type="match status" value="1"/>
</dbReference>
<organism evidence="2 3">
    <name type="scientific">Neocallimastix californiae</name>
    <dbReference type="NCBI Taxonomy" id="1754190"/>
    <lineage>
        <taxon>Eukaryota</taxon>
        <taxon>Fungi</taxon>
        <taxon>Fungi incertae sedis</taxon>
        <taxon>Chytridiomycota</taxon>
        <taxon>Chytridiomycota incertae sedis</taxon>
        <taxon>Neocallimastigomycetes</taxon>
        <taxon>Neocallimastigales</taxon>
        <taxon>Neocallimastigaceae</taxon>
        <taxon>Neocallimastix</taxon>
    </lineage>
</organism>
<reference evidence="2 3" key="1">
    <citation type="submission" date="2016-08" db="EMBL/GenBank/DDBJ databases">
        <title>A Parts List for Fungal Cellulosomes Revealed by Comparative Genomics.</title>
        <authorList>
            <consortium name="DOE Joint Genome Institute"/>
            <person name="Haitjema C.H."/>
            <person name="Gilmore S.P."/>
            <person name="Henske J.K."/>
            <person name="Solomon K.V."/>
            <person name="De Groot R."/>
            <person name="Kuo A."/>
            <person name="Mondo S.J."/>
            <person name="Salamov A.A."/>
            <person name="Labutti K."/>
            <person name="Zhao Z."/>
            <person name="Chiniquy J."/>
            <person name="Barry K."/>
            <person name="Brewer H.M."/>
            <person name="Purvine S.O."/>
            <person name="Wright A.T."/>
            <person name="Boxma B."/>
            <person name="Van Alen T."/>
            <person name="Hackstein J.H."/>
            <person name="Baker S.E."/>
            <person name="Grigoriev I.V."/>
            <person name="O'Malley M.A."/>
        </authorList>
    </citation>
    <scope>NUCLEOTIDE SEQUENCE [LARGE SCALE GENOMIC DNA]</scope>
    <source>
        <strain evidence="2 3">G1</strain>
    </source>
</reference>
<dbReference type="EMBL" id="MCOG01000197">
    <property type="protein sequence ID" value="ORY26915.1"/>
    <property type="molecule type" value="Genomic_DNA"/>
</dbReference>
<dbReference type="InterPro" id="IPR001214">
    <property type="entry name" value="SET_dom"/>
</dbReference>
<comment type="caution">
    <text evidence="2">The sequence shown here is derived from an EMBL/GenBank/DDBJ whole genome shotgun (WGS) entry which is preliminary data.</text>
</comment>
<proteinExistence type="predicted"/>
<keyword evidence="3" id="KW-1185">Reference proteome</keyword>
<dbReference type="AlphaFoldDB" id="A0A1Y2AYF7"/>
<gene>
    <name evidence="2" type="ORF">LY90DRAFT_426542</name>
</gene>
<dbReference type="Gene3D" id="2.170.270.10">
    <property type="entry name" value="SET domain"/>
    <property type="match status" value="1"/>
</dbReference>
<dbReference type="GO" id="GO:0005634">
    <property type="term" value="C:nucleus"/>
    <property type="evidence" value="ECO:0007669"/>
    <property type="project" value="TreeGrafter"/>
</dbReference>
<dbReference type="Pfam" id="PF00856">
    <property type="entry name" value="SET"/>
    <property type="match status" value="1"/>
</dbReference>
<name>A0A1Y2AYF7_9FUNG</name>
<dbReference type="STRING" id="1754190.A0A1Y2AYF7"/>
<accession>A0A1Y2AYF7</accession>
<sequence length="150" mass="17265">MTFRHTKKYLSMYHVKAGFQLIETDRYKVTGKKECCLIATKEWNKGDLIKYCSGVLCPITSEELKKLEGEDFSIMFSAVLKCNALFLGPGRFVNHDCQPNCEFVSYNRASMIVNFRVIRDIKLGEELTVFYSDSYFGINNCDCLCESCEK</sequence>
<evidence type="ECO:0000313" key="3">
    <source>
        <dbReference type="Proteomes" id="UP000193920"/>
    </source>
</evidence>
<evidence type="ECO:0000313" key="2">
    <source>
        <dbReference type="EMBL" id="ORY26915.1"/>
    </source>
</evidence>
<evidence type="ECO:0000259" key="1">
    <source>
        <dbReference type="PROSITE" id="PS50280"/>
    </source>
</evidence>
<dbReference type="Proteomes" id="UP000193920">
    <property type="component" value="Unassembled WGS sequence"/>
</dbReference>
<protein>
    <submittedName>
        <fullName evidence="2">SET domain-containing protein</fullName>
    </submittedName>
</protein>
<feature type="domain" description="SET" evidence="1">
    <location>
        <begin position="17"/>
        <end position="132"/>
    </location>
</feature>